<feature type="non-terminal residue" evidence="1">
    <location>
        <position position="1"/>
    </location>
</feature>
<gene>
    <name evidence="1" type="ORF">CDAR_551981</name>
</gene>
<accession>A0AAV4RHC9</accession>
<comment type="caution">
    <text evidence="1">The sequence shown here is derived from an EMBL/GenBank/DDBJ whole genome shotgun (WGS) entry which is preliminary data.</text>
</comment>
<organism evidence="1 2">
    <name type="scientific">Caerostris darwini</name>
    <dbReference type="NCBI Taxonomy" id="1538125"/>
    <lineage>
        <taxon>Eukaryota</taxon>
        <taxon>Metazoa</taxon>
        <taxon>Ecdysozoa</taxon>
        <taxon>Arthropoda</taxon>
        <taxon>Chelicerata</taxon>
        <taxon>Arachnida</taxon>
        <taxon>Araneae</taxon>
        <taxon>Araneomorphae</taxon>
        <taxon>Entelegynae</taxon>
        <taxon>Araneoidea</taxon>
        <taxon>Araneidae</taxon>
        <taxon>Caerostris</taxon>
    </lineage>
</organism>
<evidence type="ECO:0000313" key="2">
    <source>
        <dbReference type="Proteomes" id="UP001054837"/>
    </source>
</evidence>
<keyword evidence="2" id="KW-1185">Reference proteome</keyword>
<dbReference type="Proteomes" id="UP001054837">
    <property type="component" value="Unassembled WGS sequence"/>
</dbReference>
<evidence type="ECO:0000313" key="1">
    <source>
        <dbReference type="EMBL" id="GIY20429.1"/>
    </source>
</evidence>
<protein>
    <submittedName>
        <fullName evidence="1">Uncharacterized protein</fullName>
    </submittedName>
</protein>
<dbReference type="AlphaFoldDB" id="A0AAV4RHC9"/>
<proteinExistence type="predicted"/>
<name>A0AAV4RHC9_9ARAC</name>
<sequence>AGYIKQRRRSTDNHLLGIMVFRVDVAGSIATPRQRGMGLFIEKSDTLHAQTEGG</sequence>
<dbReference type="EMBL" id="BPLQ01006163">
    <property type="protein sequence ID" value="GIY20429.1"/>
    <property type="molecule type" value="Genomic_DNA"/>
</dbReference>
<reference evidence="1 2" key="1">
    <citation type="submission" date="2021-06" db="EMBL/GenBank/DDBJ databases">
        <title>Caerostris darwini draft genome.</title>
        <authorList>
            <person name="Kono N."/>
            <person name="Arakawa K."/>
        </authorList>
    </citation>
    <scope>NUCLEOTIDE SEQUENCE [LARGE SCALE GENOMIC DNA]</scope>
</reference>